<dbReference type="EMBL" id="SMOL01000157">
    <property type="protein sequence ID" value="KAB2626787.1"/>
    <property type="molecule type" value="Genomic_DNA"/>
</dbReference>
<gene>
    <name evidence="3" type="ORF">D8674_020405</name>
</gene>
<organism evidence="3 4">
    <name type="scientific">Pyrus ussuriensis x Pyrus communis</name>
    <dbReference type="NCBI Taxonomy" id="2448454"/>
    <lineage>
        <taxon>Eukaryota</taxon>
        <taxon>Viridiplantae</taxon>
        <taxon>Streptophyta</taxon>
        <taxon>Embryophyta</taxon>
        <taxon>Tracheophyta</taxon>
        <taxon>Spermatophyta</taxon>
        <taxon>Magnoliopsida</taxon>
        <taxon>eudicotyledons</taxon>
        <taxon>Gunneridae</taxon>
        <taxon>Pentapetalae</taxon>
        <taxon>rosids</taxon>
        <taxon>fabids</taxon>
        <taxon>Rosales</taxon>
        <taxon>Rosaceae</taxon>
        <taxon>Amygdaloideae</taxon>
        <taxon>Maleae</taxon>
        <taxon>Pyrus</taxon>
    </lineage>
</organism>
<dbReference type="CDD" id="cd09272">
    <property type="entry name" value="RNase_HI_RT_Ty1"/>
    <property type="match status" value="1"/>
</dbReference>
<keyword evidence="1" id="KW-0732">Signal</keyword>
<feature type="chain" id="PRO_5024450044" description="Reverse transcriptase Ty1/copia-type domain-containing protein" evidence="1">
    <location>
        <begin position="19"/>
        <end position="243"/>
    </location>
</feature>
<protein>
    <recommendedName>
        <fullName evidence="2">Reverse transcriptase Ty1/copia-type domain-containing protein</fullName>
    </recommendedName>
</protein>
<dbReference type="Proteomes" id="UP000327157">
    <property type="component" value="Chromosome 2"/>
</dbReference>
<feature type="signal peptide" evidence="1">
    <location>
        <begin position="1"/>
        <end position="18"/>
    </location>
</feature>
<dbReference type="InterPro" id="IPR043502">
    <property type="entry name" value="DNA/RNA_pol_sf"/>
</dbReference>
<comment type="caution">
    <text evidence="3">The sequence shown here is derived from an EMBL/GenBank/DDBJ whole genome shotgun (WGS) entry which is preliminary data.</text>
</comment>
<dbReference type="InterPro" id="IPR013103">
    <property type="entry name" value="RVT_2"/>
</dbReference>
<keyword evidence="4" id="KW-1185">Reference proteome</keyword>
<dbReference type="PANTHER" id="PTHR11439:SF502">
    <property type="entry name" value="SECRETED RXLR EFFECTOR PROTEIN 161-LIKE"/>
    <property type="match status" value="1"/>
</dbReference>
<dbReference type="PANTHER" id="PTHR11439">
    <property type="entry name" value="GAG-POL-RELATED RETROTRANSPOSON"/>
    <property type="match status" value="1"/>
</dbReference>
<evidence type="ECO:0000313" key="4">
    <source>
        <dbReference type="Proteomes" id="UP000327157"/>
    </source>
</evidence>
<reference evidence="3 4" key="1">
    <citation type="submission" date="2019-09" db="EMBL/GenBank/DDBJ databases">
        <authorList>
            <person name="Ou C."/>
        </authorList>
    </citation>
    <scope>NUCLEOTIDE SEQUENCE [LARGE SCALE GENOMIC DNA]</scope>
    <source>
        <strain evidence="3">S2</strain>
        <tissue evidence="3">Leaf</tissue>
    </source>
</reference>
<dbReference type="AlphaFoldDB" id="A0A5N5HIY6"/>
<accession>A0A5N5HIY6</accession>
<dbReference type="Pfam" id="PF07727">
    <property type="entry name" value="RVT_2"/>
    <property type="match status" value="1"/>
</dbReference>
<feature type="domain" description="Reverse transcriptase Ty1/copia-type" evidence="2">
    <location>
        <begin position="15"/>
        <end position="141"/>
    </location>
</feature>
<reference evidence="3 4" key="3">
    <citation type="submission" date="2019-11" db="EMBL/GenBank/DDBJ databases">
        <title>A de novo genome assembly of a pear dwarfing rootstock.</title>
        <authorList>
            <person name="Wang F."/>
            <person name="Wang J."/>
            <person name="Li S."/>
            <person name="Zhang Y."/>
            <person name="Fang M."/>
            <person name="Ma L."/>
            <person name="Zhao Y."/>
            <person name="Jiang S."/>
        </authorList>
    </citation>
    <scope>NUCLEOTIDE SEQUENCE [LARGE SCALE GENOMIC DNA]</scope>
    <source>
        <strain evidence="3">S2</strain>
        <tissue evidence="3">Leaf</tissue>
    </source>
</reference>
<evidence type="ECO:0000259" key="2">
    <source>
        <dbReference type="Pfam" id="PF07727"/>
    </source>
</evidence>
<dbReference type="SUPFAM" id="SSF56672">
    <property type="entry name" value="DNA/RNA polymerases"/>
    <property type="match status" value="1"/>
</dbReference>
<sequence length="243" mass="27945">MFGLTLGLVELEILQCSGSPIEKKQVECYRKVYKLRKALYGLKQAPRAWYSEIDTYLINCKFKKSTSEATLNTRFDEEYGLIIVSLYVDDIVYTSEFKREMMQKYEMSDLGVLHFLGMGILQTNKGVFIHQSKFMNSPIKKHFGVVRRVLRYMQSTISYEIDYVKDKEATLKGSCDVNWAGSEDDSRSTSSYAFSFGSGVLFWTSVKQNTATLSTVEAEYVFAVEATTQSIWLWFVLDDFGEM</sequence>
<reference evidence="4" key="2">
    <citation type="submission" date="2019-10" db="EMBL/GenBank/DDBJ databases">
        <title>A de novo genome assembly of a pear dwarfing rootstock.</title>
        <authorList>
            <person name="Wang F."/>
            <person name="Wang J."/>
            <person name="Li S."/>
            <person name="Zhang Y."/>
            <person name="Fang M."/>
            <person name="Ma L."/>
            <person name="Zhao Y."/>
            <person name="Jiang S."/>
        </authorList>
    </citation>
    <scope>NUCLEOTIDE SEQUENCE [LARGE SCALE GENOMIC DNA]</scope>
</reference>
<dbReference type="OrthoDB" id="1740642at2759"/>
<name>A0A5N5HIY6_9ROSA</name>
<evidence type="ECO:0000256" key="1">
    <source>
        <dbReference type="SAM" id="SignalP"/>
    </source>
</evidence>
<evidence type="ECO:0000313" key="3">
    <source>
        <dbReference type="EMBL" id="KAB2626787.1"/>
    </source>
</evidence>
<proteinExistence type="predicted"/>